<dbReference type="InterPro" id="IPR036052">
    <property type="entry name" value="TrpB-like_PALP_sf"/>
</dbReference>
<dbReference type="EMBL" id="JBJQOH010000004">
    <property type="protein sequence ID" value="KAL3689592.1"/>
    <property type="molecule type" value="Genomic_DNA"/>
</dbReference>
<evidence type="ECO:0000313" key="2">
    <source>
        <dbReference type="Proteomes" id="UP001633002"/>
    </source>
</evidence>
<reference evidence="1 2" key="1">
    <citation type="submission" date="2024-09" db="EMBL/GenBank/DDBJ databases">
        <title>Chromosome-scale assembly of Riccia sorocarpa.</title>
        <authorList>
            <person name="Paukszto L."/>
        </authorList>
    </citation>
    <scope>NUCLEOTIDE SEQUENCE [LARGE SCALE GENOMIC DNA]</scope>
    <source>
        <strain evidence="1">LP-2024</strain>
        <tissue evidence="1">Aerial parts of the thallus</tissue>
    </source>
</reference>
<keyword evidence="2" id="KW-1185">Reference proteome</keyword>
<gene>
    <name evidence="1" type="ORF">R1sor_015901</name>
</gene>
<dbReference type="AlphaFoldDB" id="A0ABD3HGN1"/>
<protein>
    <submittedName>
        <fullName evidence="1">Uncharacterized protein</fullName>
    </submittedName>
</protein>
<dbReference type="Gene3D" id="3.40.50.1100">
    <property type="match status" value="1"/>
</dbReference>
<name>A0ABD3HGN1_9MARC</name>
<dbReference type="Proteomes" id="UP001633002">
    <property type="component" value="Unassembled WGS sequence"/>
</dbReference>
<proteinExistence type="predicted"/>
<accession>A0ABD3HGN1</accession>
<sequence length="127" mass="14241">MKDRAALFIIKDAEEKGLLRPGGVIVERRTMDEKGYRCLIGTEEMKYLGSKRSFSLVPTPHLVVMVPFPPPAVRGVRVSSHHSTHPYGGPQRAAPLVFAGLNSEEHFEWIIKHSCITVSCRWTMAEP</sequence>
<evidence type="ECO:0000313" key="1">
    <source>
        <dbReference type="EMBL" id="KAL3689592.1"/>
    </source>
</evidence>
<comment type="caution">
    <text evidence="1">The sequence shown here is derived from an EMBL/GenBank/DDBJ whole genome shotgun (WGS) entry which is preliminary data.</text>
</comment>
<organism evidence="1 2">
    <name type="scientific">Riccia sorocarpa</name>
    <dbReference type="NCBI Taxonomy" id="122646"/>
    <lineage>
        <taxon>Eukaryota</taxon>
        <taxon>Viridiplantae</taxon>
        <taxon>Streptophyta</taxon>
        <taxon>Embryophyta</taxon>
        <taxon>Marchantiophyta</taxon>
        <taxon>Marchantiopsida</taxon>
        <taxon>Marchantiidae</taxon>
        <taxon>Marchantiales</taxon>
        <taxon>Ricciaceae</taxon>
        <taxon>Riccia</taxon>
    </lineage>
</organism>